<dbReference type="EMBL" id="JALPRX010000041">
    <property type="protein sequence ID" value="MCK8784887.1"/>
    <property type="molecule type" value="Genomic_DNA"/>
</dbReference>
<evidence type="ECO:0000313" key="2">
    <source>
        <dbReference type="Proteomes" id="UP001139516"/>
    </source>
</evidence>
<sequence length="122" mass="13093">MLIRDFLNFVLDDALEDARLRAVTPAERLAFAGIELADAECRDSLAAEFPGGLGDLLCDARREAAAAIGAAAPDQWFWFARELHVEWIANVCSVILAQHHLPTIVPPTKGAAMAAAKVAGVR</sequence>
<dbReference type="RefSeq" id="WP_248667013.1">
    <property type="nucleotide sequence ID" value="NZ_JALPRX010000041.1"/>
</dbReference>
<comment type="caution">
    <text evidence="1">The sequence shown here is derived from an EMBL/GenBank/DDBJ whole genome shotgun (WGS) entry which is preliminary data.</text>
</comment>
<organism evidence="1 2">
    <name type="scientific">Roseomonas acroporae</name>
    <dbReference type="NCBI Taxonomy" id="2937791"/>
    <lineage>
        <taxon>Bacteria</taxon>
        <taxon>Pseudomonadati</taxon>
        <taxon>Pseudomonadota</taxon>
        <taxon>Alphaproteobacteria</taxon>
        <taxon>Acetobacterales</taxon>
        <taxon>Roseomonadaceae</taxon>
        <taxon>Roseomonas</taxon>
    </lineage>
</organism>
<dbReference type="AlphaFoldDB" id="A0A9X2BU02"/>
<reference evidence="1" key="1">
    <citation type="submission" date="2022-04" db="EMBL/GenBank/DDBJ databases">
        <title>Roseomonas acroporae sp. nov., isolated from coral Acropora digitifera.</title>
        <authorList>
            <person name="Sun H."/>
        </authorList>
    </citation>
    <scope>NUCLEOTIDE SEQUENCE</scope>
    <source>
        <strain evidence="1">NAR14</strain>
    </source>
</reference>
<proteinExistence type="predicted"/>
<dbReference type="Proteomes" id="UP001139516">
    <property type="component" value="Unassembled WGS sequence"/>
</dbReference>
<name>A0A9X2BU02_9PROT</name>
<gene>
    <name evidence="1" type="ORF">M0638_10890</name>
</gene>
<protein>
    <submittedName>
        <fullName evidence="1">Uncharacterized protein</fullName>
    </submittedName>
</protein>
<keyword evidence="2" id="KW-1185">Reference proteome</keyword>
<evidence type="ECO:0000313" key="1">
    <source>
        <dbReference type="EMBL" id="MCK8784887.1"/>
    </source>
</evidence>
<accession>A0A9X2BU02</accession>